<dbReference type="Proteomes" id="UP000754750">
    <property type="component" value="Unassembled WGS sequence"/>
</dbReference>
<dbReference type="CDD" id="cd00093">
    <property type="entry name" value="HTH_XRE"/>
    <property type="match status" value="1"/>
</dbReference>
<dbReference type="InterPro" id="IPR001387">
    <property type="entry name" value="Cro/C1-type_HTH"/>
</dbReference>
<dbReference type="Gene3D" id="1.10.260.40">
    <property type="entry name" value="lambda repressor-like DNA-binding domains"/>
    <property type="match status" value="1"/>
</dbReference>
<comment type="caution">
    <text evidence="3">The sequence shown here is derived from an EMBL/GenBank/DDBJ whole genome shotgun (WGS) entry which is preliminary data.</text>
</comment>
<accession>A0A928Q4S1</accession>
<dbReference type="AlphaFoldDB" id="A0A928Q4S1"/>
<proteinExistence type="predicted"/>
<protein>
    <submittedName>
        <fullName evidence="3">Helix-turn-helix transcriptional regulator</fullName>
    </submittedName>
</protein>
<keyword evidence="1" id="KW-0238">DNA-binding</keyword>
<dbReference type="PANTHER" id="PTHR46558">
    <property type="entry name" value="TRACRIPTIONAL REGULATORY PROTEIN-RELATED-RELATED"/>
    <property type="match status" value="1"/>
</dbReference>
<sequence length="105" mass="11948">MDRKALGIRLSAARKESGYTSERLASECNISAVYVRQIESGKYQPSISTLIKFGKVLHRSLDYFVQDSVEWNERTVLSGISEKCKHLTPEQLKMVERIIDAILDT</sequence>
<reference evidence="3" key="1">
    <citation type="submission" date="2019-04" db="EMBL/GenBank/DDBJ databases">
        <title>Evolution of Biomass-Degrading Anaerobic Consortia Revealed by Metagenomics.</title>
        <authorList>
            <person name="Peng X."/>
        </authorList>
    </citation>
    <scope>NUCLEOTIDE SEQUENCE</scope>
    <source>
        <strain evidence="3">SIG551</strain>
    </source>
</reference>
<dbReference type="InterPro" id="IPR010982">
    <property type="entry name" value="Lambda_DNA-bd_dom_sf"/>
</dbReference>
<dbReference type="EMBL" id="SVNY01000002">
    <property type="protein sequence ID" value="MBE6833072.1"/>
    <property type="molecule type" value="Genomic_DNA"/>
</dbReference>
<dbReference type="SMART" id="SM00530">
    <property type="entry name" value="HTH_XRE"/>
    <property type="match status" value="1"/>
</dbReference>
<dbReference type="PANTHER" id="PTHR46558:SF4">
    <property type="entry name" value="DNA-BIDING PHAGE PROTEIN"/>
    <property type="match status" value="1"/>
</dbReference>
<gene>
    <name evidence="3" type="ORF">E7512_05735</name>
</gene>
<evidence type="ECO:0000313" key="4">
    <source>
        <dbReference type="Proteomes" id="UP000754750"/>
    </source>
</evidence>
<dbReference type="Pfam" id="PF01381">
    <property type="entry name" value="HTH_3"/>
    <property type="match status" value="1"/>
</dbReference>
<feature type="domain" description="HTH cro/C1-type" evidence="2">
    <location>
        <begin position="10"/>
        <end position="64"/>
    </location>
</feature>
<evidence type="ECO:0000259" key="2">
    <source>
        <dbReference type="PROSITE" id="PS50943"/>
    </source>
</evidence>
<organism evidence="3 4">
    <name type="scientific">Faecalispora sporosphaeroides</name>
    <dbReference type="NCBI Taxonomy" id="1549"/>
    <lineage>
        <taxon>Bacteria</taxon>
        <taxon>Bacillati</taxon>
        <taxon>Bacillota</taxon>
        <taxon>Clostridia</taxon>
        <taxon>Eubacteriales</taxon>
        <taxon>Oscillospiraceae</taxon>
        <taxon>Faecalispora</taxon>
    </lineage>
</organism>
<evidence type="ECO:0000256" key="1">
    <source>
        <dbReference type="ARBA" id="ARBA00023125"/>
    </source>
</evidence>
<evidence type="ECO:0000313" key="3">
    <source>
        <dbReference type="EMBL" id="MBE6833072.1"/>
    </source>
</evidence>
<dbReference type="PROSITE" id="PS50943">
    <property type="entry name" value="HTH_CROC1"/>
    <property type="match status" value="1"/>
</dbReference>
<dbReference type="SUPFAM" id="SSF47413">
    <property type="entry name" value="lambda repressor-like DNA-binding domains"/>
    <property type="match status" value="1"/>
</dbReference>
<name>A0A928Q4S1_9FIRM</name>
<dbReference type="GO" id="GO:0003677">
    <property type="term" value="F:DNA binding"/>
    <property type="evidence" value="ECO:0007669"/>
    <property type="project" value="UniProtKB-KW"/>
</dbReference>